<keyword evidence="3" id="KW-0862">Zinc</keyword>
<keyword evidence="6" id="KW-1185">Reference proteome</keyword>
<dbReference type="InterPro" id="IPR011011">
    <property type="entry name" value="Znf_FYVE_PHD"/>
</dbReference>
<feature type="domain" description="Zinc finger PHD-type" evidence="4">
    <location>
        <begin position="14"/>
        <end position="59"/>
    </location>
</feature>
<name>A0ABD1AL53_CARAN</name>
<dbReference type="SMART" id="SM00249">
    <property type="entry name" value="PHD"/>
    <property type="match status" value="1"/>
</dbReference>
<evidence type="ECO:0000313" key="6">
    <source>
        <dbReference type="Proteomes" id="UP001558713"/>
    </source>
</evidence>
<dbReference type="Proteomes" id="UP001558713">
    <property type="component" value="Unassembled WGS sequence"/>
</dbReference>
<keyword evidence="1" id="KW-0479">Metal-binding</keyword>
<dbReference type="PROSITE" id="PS00518">
    <property type="entry name" value="ZF_RING_1"/>
    <property type="match status" value="1"/>
</dbReference>
<evidence type="ECO:0000256" key="1">
    <source>
        <dbReference type="ARBA" id="ARBA00022723"/>
    </source>
</evidence>
<proteinExistence type="predicted"/>
<dbReference type="Pfam" id="PF22908">
    <property type="entry name" value="PHD_NSD"/>
    <property type="match status" value="1"/>
</dbReference>
<dbReference type="Gene3D" id="3.30.40.10">
    <property type="entry name" value="Zinc/RING finger domain, C3HC4 (zinc finger)"/>
    <property type="match status" value="1"/>
</dbReference>
<dbReference type="SUPFAM" id="SSF57903">
    <property type="entry name" value="FYVE/PHD zinc finger"/>
    <property type="match status" value="1"/>
</dbReference>
<dbReference type="AlphaFoldDB" id="A0ABD1AL53"/>
<keyword evidence="2" id="KW-0863">Zinc-finger</keyword>
<comment type="caution">
    <text evidence="5">The sequence shown here is derived from an EMBL/GenBank/DDBJ whole genome shotgun (WGS) entry which is preliminary data.</text>
</comment>
<dbReference type="GO" id="GO:0008270">
    <property type="term" value="F:zinc ion binding"/>
    <property type="evidence" value="ECO:0007669"/>
    <property type="project" value="UniProtKB-KW"/>
</dbReference>
<evidence type="ECO:0000256" key="2">
    <source>
        <dbReference type="ARBA" id="ARBA00022771"/>
    </source>
</evidence>
<dbReference type="PANTHER" id="PTHR46695:SF4">
    <property type="entry name" value="ZINC FINGER CCCH DOMAIN-CONTAINING PROTEIN 44"/>
    <property type="match status" value="1"/>
</dbReference>
<dbReference type="PANTHER" id="PTHR46695">
    <property type="entry name" value="ZINC FINGER CCCH DOMAIN-CONTAINING PROTEIN 44-RELATED"/>
    <property type="match status" value="1"/>
</dbReference>
<gene>
    <name evidence="5" type="ORF">V5N11_011866</name>
</gene>
<sequence>MTRNVPTAEECDDWCFVCKDGGDLRLCDFIDCPKVYHESCIDKDIAKVDEDSLICMWHKCYLCKKRANLQCLCCSHAVCQGCATHAEFVRVKGNKGLCNQCHEVVFALEAVQANDAAGTGDNKIDLKDRDTVDCLYFEYWTIIKNQEHITFDDVVRACTQPKEKDVKLRYKAYPKFSYVILHITYI</sequence>
<dbReference type="EMBL" id="JBANAX010000547">
    <property type="protein sequence ID" value="KAL1204024.1"/>
    <property type="molecule type" value="Genomic_DNA"/>
</dbReference>
<protein>
    <submittedName>
        <fullName evidence="5">Zinc finger CCCH domain-containing protein 44</fullName>
    </submittedName>
</protein>
<evidence type="ECO:0000313" key="5">
    <source>
        <dbReference type="EMBL" id="KAL1204024.1"/>
    </source>
</evidence>
<dbReference type="CDD" id="cd15568">
    <property type="entry name" value="PHD5_NSD"/>
    <property type="match status" value="1"/>
</dbReference>
<dbReference type="InterPro" id="IPR001965">
    <property type="entry name" value="Znf_PHD"/>
</dbReference>
<dbReference type="InterPro" id="IPR013083">
    <property type="entry name" value="Znf_RING/FYVE/PHD"/>
</dbReference>
<evidence type="ECO:0000256" key="3">
    <source>
        <dbReference type="ARBA" id="ARBA00022833"/>
    </source>
</evidence>
<dbReference type="InterPro" id="IPR017907">
    <property type="entry name" value="Znf_RING_CS"/>
</dbReference>
<accession>A0ABD1AL53</accession>
<dbReference type="InterPro" id="IPR055198">
    <property type="entry name" value="NSD_PHD"/>
</dbReference>
<organism evidence="5 6">
    <name type="scientific">Cardamine amara subsp. amara</name>
    <dbReference type="NCBI Taxonomy" id="228776"/>
    <lineage>
        <taxon>Eukaryota</taxon>
        <taxon>Viridiplantae</taxon>
        <taxon>Streptophyta</taxon>
        <taxon>Embryophyta</taxon>
        <taxon>Tracheophyta</taxon>
        <taxon>Spermatophyta</taxon>
        <taxon>Magnoliopsida</taxon>
        <taxon>eudicotyledons</taxon>
        <taxon>Gunneridae</taxon>
        <taxon>Pentapetalae</taxon>
        <taxon>rosids</taxon>
        <taxon>malvids</taxon>
        <taxon>Brassicales</taxon>
        <taxon>Brassicaceae</taxon>
        <taxon>Cardamineae</taxon>
        <taxon>Cardamine</taxon>
    </lineage>
</organism>
<evidence type="ECO:0000259" key="4">
    <source>
        <dbReference type="SMART" id="SM00249"/>
    </source>
</evidence>
<reference evidence="5 6" key="1">
    <citation type="submission" date="2024-04" db="EMBL/GenBank/DDBJ databases">
        <title>Genome assembly C_amara_ONT_v2.</title>
        <authorList>
            <person name="Yant L."/>
            <person name="Moore C."/>
            <person name="Slenker M."/>
        </authorList>
    </citation>
    <scope>NUCLEOTIDE SEQUENCE [LARGE SCALE GENOMIC DNA]</scope>
    <source>
        <tissue evidence="5">Leaf</tissue>
    </source>
</reference>